<dbReference type="Pfam" id="PF17933">
    <property type="entry name" value="TetR_C_25"/>
    <property type="match status" value="1"/>
</dbReference>
<dbReference type="SUPFAM" id="SSF46689">
    <property type="entry name" value="Homeodomain-like"/>
    <property type="match status" value="1"/>
</dbReference>
<evidence type="ECO:0000256" key="3">
    <source>
        <dbReference type="ARBA" id="ARBA00023163"/>
    </source>
</evidence>
<keyword evidence="3" id="KW-0804">Transcription</keyword>
<evidence type="ECO:0000259" key="5">
    <source>
        <dbReference type="PROSITE" id="PS50977"/>
    </source>
</evidence>
<gene>
    <name evidence="6" type="ORF">JOF47_003117</name>
</gene>
<reference evidence="6 7" key="1">
    <citation type="submission" date="2021-03" db="EMBL/GenBank/DDBJ databases">
        <title>Sequencing the genomes of 1000 actinobacteria strains.</title>
        <authorList>
            <person name="Klenk H.-P."/>
        </authorList>
    </citation>
    <scope>NUCLEOTIDE SEQUENCE [LARGE SCALE GENOMIC DNA]</scope>
    <source>
        <strain evidence="6 7">DSM 15797</strain>
    </source>
</reference>
<sequence length="216" mass="23556">MRTEREDFTTRSKIRDAAIVLFGRQGFAHTTIRDIAAAAQVSPGLVIHHFASKAGLREACDRHILGISSQRAVEKADVGSLQKMMSEYLSKPDTYMAETAYIRQAIMDDSALGDAFFDALVAMTVDMLEAGIANGSIRQLEDLRATAVVLATNSMGMLVLGRHVARSLGQEEFGVDTVNLIGVPVVDLYTHPLYADERFLTAARAAIQTTAKTEEH</sequence>
<protein>
    <submittedName>
        <fullName evidence="6">AcrR family transcriptional regulator</fullName>
    </submittedName>
</protein>
<dbReference type="PANTHER" id="PTHR30055:SF234">
    <property type="entry name" value="HTH-TYPE TRANSCRIPTIONAL REGULATOR BETI"/>
    <property type="match status" value="1"/>
</dbReference>
<keyword evidence="1" id="KW-0805">Transcription regulation</keyword>
<dbReference type="Pfam" id="PF00440">
    <property type="entry name" value="TetR_N"/>
    <property type="match status" value="1"/>
</dbReference>
<dbReference type="InterPro" id="IPR009057">
    <property type="entry name" value="Homeodomain-like_sf"/>
</dbReference>
<accession>A0ABS4XGK7</accession>
<dbReference type="Gene3D" id="1.10.357.10">
    <property type="entry name" value="Tetracycline Repressor, domain 2"/>
    <property type="match status" value="1"/>
</dbReference>
<keyword evidence="2 4" id="KW-0238">DNA-binding</keyword>
<dbReference type="InterPro" id="IPR041484">
    <property type="entry name" value="TetR_C_25"/>
</dbReference>
<dbReference type="PROSITE" id="PS50977">
    <property type="entry name" value="HTH_TETR_2"/>
    <property type="match status" value="1"/>
</dbReference>
<evidence type="ECO:0000313" key="7">
    <source>
        <dbReference type="Proteomes" id="UP001296993"/>
    </source>
</evidence>
<keyword evidence="7" id="KW-1185">Reference proteome</keyword>
<feature type="DNA-binding region" description="H-T-H motif" evidence="4">
    <location>
        <begin position="31"/>
        <end position="50"/>
    </location>
</feature>
<evidence type="ECO:0000256" key="2">
    <source>
        <dbReference type="ARBA" id="ARBA00023125"/>
    </source>
</evidence>
<evidence type="ECO:0000256" key="1">
    <source>
        <dbReference type="ARBA" id="ARBA00023015"/>
    </source>
</evidence>
<evidence type="ECO:0000313" key="6">
    <source>
        <dbReference type="EMBL" id="MBP2387606.1"/>
    </source>
</evidence>
<dbReference type="Proteomes" id="UP001296993">
    <property type="component" value="Unassembled WGS sequence"/>
</dbReference>
<dbReference type="EMBL" id="JAGIOF010000001">
    <property type="protein sequence ID" value="MBP2387606.1"/>
    <property type="molecule type" value="Genomic_DNA"/>
</dbReference>
<dbReference type="SUPFAM" id="SSF48498">
    <property type="entry name" value="Tetracyclin repressor-like, C-terminal domain"/>
    <property type="match status" value="1"/>
</dbReference>
<dbReference type="PANTHER" id="PTHR30055">
    <property type="entry name" value="HTH-TYPE TRANSCRIPTIONAL REGULATOR RUTR"/>
    <property type="match status" value="1"/>
</dbReference>
<dbReference type="InterPro" id="IPR036271">
    <property type="entry name" value="Tet_transcr_reg_TetR-rel_C_sf"/>
</dbReference>
<dbReference type="RefSeq" id="WP_209999960.1">
    <property type="nucleotide sequence ID" value="NZ_BAAAJY010000001.1"/>
</dbReference>
<comment type="caution">
    <text evidence="6">The sequence shown here is derived from an EMBL/GenBank/DDBJ whole genome shotgun (WGS) entry which is preliminary data.</text>
</comment>
<organism evidence="6 7">
    <name type="scientific">Paeniglutamicibacter kerguelensis</name>
    <dbReference type="NCBI Taxonomy" id="254788"/>
    <lineage>
        <taxon>Bacteria</taxon>
        <taxon>Bacillati</taxon>
        <taxon>Actinomycetota</taxon>
        <taxon>Actinomycetes</taxon>
        <taxon>Micrococcales</taxon>
        <taxon>Micrococcaceae</taxon>
        <taxon>Paeniglutamicibacter</taxon>
    </lineage>
</organism>
<name>A0ABS4XGK7_9MICC</name>
<dbReference type="InterPro" id="IPR001647">
    <property type="entry name" value="HTH_TetR"/>
</dbReference>
<dbReference type="PRINTS" id="PR00455">
    <property type="entry name" value="HTHTETR"/>
</dbReference>
<feature type="domain" description="HTH tetR-type" evidence="5">
    <location>
        <begin position="8"/>
        <end position="68"/>
    </location>
</feature>
<evidence type="ECO:0000256" key="4">
    <source>
        <dbReference type="PROSITE-ProRule" id="PRU00335"/>
    </source>
</evidence>
<proteinExistence type="predicted"/>
<dbReference type="InterPro" id="IPR050109">
    <property type="entry name" value="HTH-type_TetR-like_transc_reg"/>
</dbReference>